<dbReference type="PATRIC" id="fig|1045004.4.peg.975"/>
<sequence>MSNHAKKKRPLKGTFFVYNRSTLSSLDVNPEFINMALKHDKRLADTHSIVIESRYQGVISQYALGLVHKSKHFLHIA</sequence>
<protein>
    <submittedName>
        <fullName evidence="1">Uncharacterized protein</fullName>
    </submittedName>
</protein>
<name>G9WJN4_9LACO</name>
<dbReference type="HOGENOM" id="CLU_2634624_0_0_9"/>
<gene>
    <name evidence="1" type="ORF">OKIT_0976</name>
</gene>
<dbReference type="Proteomes" id="UP000004959">
    <property type="component" value="Chromosome"/>
</dbReference>
<dbReference type="EMBL" id="AFVZ01000001">
    <property type="protein sequence ID" value="EHN59079.1"/>
    <property type="molecule type" value="Genomic_DNA"/>
</dbReference>
<reference evidence="1 2" key="1">
    <citation type="journal article" date="2012" name="PLoS ONE">
        <title>Functional divergence in the genus oenococcus as predicted by genome sequencing of the newly-described species, Oenococcus kitaharae.</title>
        <authorList>
            <person name="Borneman A.R."/>
            <person name="McCarthy J.M."/>
            <person name="Chambers P.J."/>
            <person name="Bartowsky E.J."/>
        </authorList>
    </citation>
    <scope>NUCLEOTIDE SEQUENCE [LARGE SCALE GENOMIC DNA]</scope>
    <source>
        <strain evidence="2">DSM17330</strain>
    </source>
</reference>
<keyword evidence="2" id="KW-1185">Reference proteome</keyword>
<accession>G9WJN4</accession>
<organism evidence="1 2">
    <name type="scientific">Oenococcus kitaharae DSM 17330</name>
    <dbReference type="NCBI Taxonomy" id="1045004"/>
    <lineage>
        <taxon>Bacteria</taxon>
        <taxon>Bacillati</taxon>
        <taxon>Bacillota</taxon>
        <taxon>Bacilli</taxon>
        <taxon>Lactobacillales</taxon>
        <taxon>Lactobacillaceae</taxon>
        <taxon>Oenococcus</taxon>
    </lineage>
</organism>
<dbReference type="AlphaFoldDB" id="G9WJN4"/>
<evidence type="ECO:0000313" key="1">
    <source>
        <dbReference type="EMBL" id="EHN59079.1"/>
    </source>
</evidence>
<evidence type="ECO:0000313" key="2">
    <source>
        <dbReference type="Proteomes" id="UP000004959"/>
    </source>
</evidence>
<comment type="caution">
    <text evidence="1">The sequence shown here is derived from an EMBL/GenBank/DDBJ whole genome shotgun (WGS) entry which is preliminary data.</text>
</comment>
<proteinExistence type="predicted"/>